<dbReference type="RefSeq" id="WP_386406767.1">
    <property type="nucleotide sequence ID" value="NZ_JBHTJH010000004.1"/>
</dbReference>
<evidence type="ECO:0000313" key="3">
    <source>
        <dbReference type="Proteomes" id="UP001596978"/>
    </source>
</evidence>
<organism evidence="2 3">
    <name type="scientific">Sungkyunkwania multivorans</name>
    <dbReference type="NCBI Taxonomy" id="1173618"/>
    <lineage>
        <taxon>Bacteria</taxon>
        <taxon>Pseudomonadati</taxon>
        <taxon>Bacteroidota</taxon>
        <taxon>Flavobacteriia</taxon>
        <taxon>Flavobacteriales</taxon>
        <taxon>Flavobacteriaceae</taxon>
        <taxon>Sungkyunkwania</taxon>
    </lineage>
</organism>
<accession>A0ABW3CYT8</accession>
<keyword evidence="3" id="KW-1185">Reference proteome</keyword>
<gene>
    <name evidence="2" type="ORF">ACFQ1M_08445</name>
</gene>
<dbReference type="Proteomes" id="UP001596978">
    <property type="component" value="Unassembled WGS sequence"/>
</dbReference>
<name>A0ABW3CYT8_9FLAO</name>
<feature type="transmembrane region" description="Helical" evidence="1">
    <location>
        <begin position="7"/>
        <end position="26"/>
    </location>
</feature>
<evidence type="ECO:0000256" key="1">
    <source>
        <dbReference type="SAM" id="Phobius"/>
    </source>
</evidence>
<keyword evidence="1" id="KW-0812">Transmembrane</keyword>
<dbReference type="EMBL" id="JBHTJH010000004">
    <property type="protein sequence ID" value="MFD0862237.1"/>
    <property type="molecule type" value="Genomic_DNA"/>
</dbReference>
<keyword evidence="1" id="KW-0472">Membrane</keyword>
<sequence>MKGKTKTYILLVIVLGIWGTVGYKFFDALNPDSPSIAQQDFTADFRPKELKPLDTFGITADYRDPFLGNFQKQQHTIKKNIPTMPSEQVSWPMVTYKGFVSGATKTEKVFLIQIQGQQHLIRKNEVVADMKLLQGNAKVVTILFKKEKKTFALQE</sequence>
<protein>
    <recommendedName>
        <fullName evidence="4">Type II secretion system protein GspC N-terminal domain-containing protein</fullName>
    </recommendedName>
</protein>
<proteinExistence type="predicted"/>
<keyword evidence="1" id="KW-1133">Transmembrane helix</keyword>
<evidence type="ECO:0000313" key="2">
    <source>
        <dbReference type="EMBL" id="MFD0862237.1"/>
    </source>
</evidence>
<evidence type="ECO:0008006" key="4">
    <source>
        <dbReference type="Google" id="ProtNLM"/>
    </source>
</evidence>
<comment type="caution">
    <text evidence="2">The sequence shown here is derived from an EMBL/GenBank/DDBJ whole genome shotgun (WGS) entry which is preliminary data.</text>
</comment>
<reference evidence="3" key="1">
    <citation type="journal article" date="2019" name="Int. J. Syst. Evol. Microbiol.">
        <title>The Global Catalogue of Microorganisms (GCM) 10K type strain sequencing project: providing services to taxonomists for standard genome sequencing and annotation.</title>
        <authorList>
            <consortium name="The Broad Institute Genomics Platform"/>
            <consortium name="The Broad Institute Genome Sequencing Center for Infectious Disease"/>
            <person name="Wu L."/>
            <person name="Ma J."/>
        </authorList>
    </citation>
    <scope>NUCLEOTIDE SEQUENCE [LARGE SCALE GENOMIC DNA]</scope>
    <source>
        <strain evidence="3">CCUG 62952</strain>
    </source>
</reference>